<evidence type="ECO:0000256" key="4">
    <source>
        <dbReference type="ARBA" id="ARBA00022741"/>
    </source>
</evidence>
<dbReference type="Pfam" id="PF00270">
    <property type="entry name" value="DEAD"/>
    <property type="match status" value="1"/>
</dbReference>
<keyword evidence="6" id="KW-0378">Hydrolase</keyword>
<dbReference type="SMART" id="SM00487">
    <property type="entry name" value="DEXDc"/>
    <property type="match status" value="1"/>
</dbReference>
<evidence type="ECO:0000256" key="6">
    <source>
        <dbReference type="ARBA" id="ARBA00022801"/>
    </source>
</evidence>
<name>A0A316Z731_9BASI</name>
<dbReference type="EMBL" id="KZ819294">
    <property type="protein sequence ID" value="PWN97587.1"/>
    <property type="molecule type" value="Genomic_DNA"/>
</dbReference>
<evidence type="ECO:0000256" key="10">
    <source>
        <dbReference type="ARBA" id="ARBA00022884"/>
    </source>
</evidence>
<dbReference type="PROSITE" id="PS51194">
    <property type="entry name" value="HELICASE_CTER"/>
    <property type="match status" value="1"/>
</dbReference>
<feature type="domain" description="DEAD-box RNA helicase Q" evidence="20">
    <location>
        <begin position="194"/>
        <end position="222"/>
    </location>
</feature>
<dbReference type="SUPFAM" id="SSF52540">
    <property type="entry name" value="P-loop containing nucleoside triphosphate hydrolases"/>
    <property type="match status" value="2"/>
</dbReference>
<dbReference type="OrthoDB" id="196131at2759"/>
<keyword evidence="3" id="KW-0479">Metal-binding</keyword>
<dbReference type="GO" id="GO:0003723">
    <property type="term" value="F:RNA binding"/>
    <property type="evidence" value="ECO:0007669"/>
    <property type="project" value="UniProtKB-KW"/>
</dbReference>
<keyword evidence="22" id="KW-1185">Reference proteome</keyword>
<dbReference type="InterPro" id="IPR011545">
    <property type="entry name" value="DEAD/DEAH_box_helicase_dom"/>
</dbReference>
<feature type="short sequence motif" description="Q motif" evidence="14">
    <location>
        <begin position="194"/>
        <end position="222"/>
    </location>
</feature>
<reference evidence="21 22" key="1">
    <citation type="journal article" date="2018" name="Mol. Biol. Evol.">
        <title>Broad Genomic Sampling Reveals a Smut Pathogenic Ancestry of the Fungal Clade Ustilaginomycotina.</title>
        <authorList>
            <person name="Kijpornyongpan T."/>
            <person name="Mondo S.J."/>
            <person name="Barry K."/>
            <person name="Sandor L."/>
            <person name="Lee J."/>
            <person name="Lipzen A."/>
            <person name="Pangilinan J."/>
            <person name="LaButti K."/>
            <person name="Hainaut M."/>
            <person name="Henrissat B."/>
            <person name="Grigoriev I.V."/>
            <person name="Spatafora J.W."/>
            <person name="Aime M.C."/>
        </authorList>
    </citation>
    <scope>NUCLEOTIDE SEQUENCE [LARGE SCALE GENOMIC DNA]</scope>
    <source>
        <strain evidence="21 22">MCA 4186</strain>
    </source>
</reference>
<evidence type="ECO:0000313" key="21">
    <source>
        <dbReference type="EMBL" id="PWN97587.1"/>
    </source>
</evidence>
<dbReference type="Proteomes" id="UP000245946">
    <property type="component" value="Unassembled WGS sequence"/>
</dbReference>
<keyword evidence="4" id="KW-0547">Nucleotide-binding</keyword>
<dbReference type="GO" id="GO:0005737">
    <property type="term" value="C:cytoplasm"/>
    <property type="evidence" value="ECO:0007669"/>
    <property type="project" value="UniProtKB-ARBA"/>
</dbReference>
<gene>
    <name evidence="21" type="ORF">FA09DRAFT_319223</name>
</gene>
<evidence type="ECO:0000259" key="19">
    <source>
        <dbReference type="PROSITE" id="PS51194"/>
    </source>
</evidence>
<dbReference type="STRING" id="58919.A0A316Z731"/>
<sequence length="630" mass="69004">MAPSAESSASGAAAASASAPAYKRRRVVEEEPDLMSYEDDDDTYEAYIPASKRKQMELQRIAGRGRVAVAAPGAGTAVETGADKGGDDDDMGVRQSKTALLHAARELKALQAKEQKSEAEKAAEEERKILDAHAARRKLASDMELAKGISYEEPLKTSWRAPAFVRRRTEQENEELRDKHHVLAEGKDIPPLITNFRDMKLPPPLLAHLESKGIKRPTPIQMQGLPTAFSGRDMIGIAFTGSGKTLAFSLPIVMFALEEQRKLPYVRGEGPTGMIVCPSRELARQTYEGIKVMADVLAQAGYPEIGVLLCIGGISMAEQSHVMGKGFHIVVATPGRLQDMLEKKKFTLEACKYLCLDEADRMIDMGFEDDVRNIMSFFKQQRQTLLFSATMPKKIQDFAEQSLIQPVVINVGRAGAANLDIIQEVEYVKQEAKMVYLLECLQKTAPPVVVFSDNKNEVDDIQEYLLLKGVEAVAIHGSKTQDEREYAIKSFKSGKKDVMVASGVASKGLDFNEIQHVVNYTMPKEIEDYVHQIGRTGRSGNTGIATTFVNMNTAEQTLLDLKYLLMEAKQRIPPFLAALDDPRAGQGASLTGCAVCGGLGHSVKDCPKLEDNQRRQTAGFSRGDGGGGGY</sequence>
<evidence type="ECO:0000256" key="1">
    <source>
        <dbReference type="ARBA" id="ARBA00012552"/>
    </source>
</evidence>
<dbReference type="AlphaFoldDB" id="A0A316Z731"/>
<dbReference type="InterPro" id="IPR001650">
    <property type="entry name" value="Helicase_C-like"/>
</dbReference>
<dbReference type="RefSeq" id="XP_025597866.1">
    <property type="nucleotide sequence ID" value="XM_025740928.1"/>
</dbReference>
<evidence type="ECO:0000256" key="9">
    <source>
        <dbReference type="ARBA" id="ARBA00022840"/>
    </source>
</evidence>
<protein>
    <recommendedName>
        <fullName evidence="1">RNA helicase</fullName>
        <ecNumber evidence="1">3.6.4.13</ecNumber>
    </recommendedName>
</protein>
<evidence type="ECO:0000313" key="22">
    <source>
        <dbReference type="Proteomes" id="UP000245946"/>
    </source>
</evidence>
<keyword evidence="8" id="KW-0862">Zinc</keyword>
<dbReference type="CDD" id="cd18787">
    <property type="entry name" value="SF2_C_DEAD"/>
    <property type="match status" value="1"/>
</dbReference>
<evidence type="ECO:0000256" key="15">
    <source>
        <dbReference type="SAM" id="Coils"/>
    </source>
</evidence>
<evidence type="ECO:0000256" key="2">
    <source>
        <dbReference type="ARBA" id="ARBA00022664"/>
    </source>
</evidence>
<dbReference type="PANTHER" id="PTHR47958">
    <property type="entry name" value="ATP-DEPENDENT RNA HELICASE DBP3"/>
    <property type="match status" value="1"/>
</dbReference>
<feature type="domain" description="Helicase ATP-binding" evidence="18">
    <location>
        <begin position="225"/>
        <end position="409"/>
    </location>
</feature>
<dbReference type="Pfam" id="PF00271">
    <property type="entry name" value="Helicase_C"/>
    <property type="match status" value="1"/>
</dbReference>
<dbReference type="GO" id="GO:0003724">
    <property type="term" value="F:RNA helicase activity"/>
    <property type="evidence" value="ECO:0007669"/>
    <property type="project" value="UniProtKB-EC"/>
</dbReference>
<dbReference type="GO" id="GO:0000398">
    <property type="term" value="P:mRNA splicing, via spliceosome"/>
    <property type="evidence" value="ECO:0007669"/>
    <property type="project" value="InterPro"/>
</dbReference>
<keyword evidence="2" id="KW-0507">mRNA processing</keyword>
<organism evidence="21 22">
    <name type="scientific">Tilletiopsis washingtonensis</name>
    <dbReference type="NCBI Taxonomy" id="58919"/>
    <lineage>
        <taxon>Eukaryota</taxon>
        <taxon>Fungi</taxon>
        <taxon>Dikarya</taxon>
        <taxon>Basidiomycota</taxon>
        <taxon>Ustilaginomycotina</taxon>
        <taxon>Exobasidiomycetes</taxon>
        <taxon>Entylomatales</taxon>
        <taxon>Entylomatales incertae sedis</taxon>
        <taxon>Tilletiopsis</taxon>
    </lineage>
</organism>
<dbReference type="InterPro" id="IPR044113">
    <property type="entry name" value="DEADc_DDX41"/>
</dbReference>
<evidence type="ECO:0000256" key="13">
    <source>
        <dbReference type="PROSITE-ProRule" id="PRU00047"/>
    </source>
</evidence>
<dbReference type="PROSITE" id="PS51192">
    <property type="entry name" value="HELICASE_ATP_BIND_1"/>
    <property type="match status" value="1"/>
</dbReference>
<keyword evidence="5 13" id="KW-0863">Zinc-finger</keyword>
<dbReference type="FunFam" id="3.40.50.300:FF:000657">
    <property type="entry name" value="Probable ATP-dependent RNA helicase DDX41"/>
    <property type="match status" value="1"/>
</dbReference>
<dbReference type="InterPro" id="IPR014014">
    <property type="entry name" value="RNA_helicase_DEAD_Q_motif"/>
</dbReference>
<dbReference type="GO" id="GO:0005524">
    <property type="term" value="F:ATP binding"/>
    <property type="evidence" value="ECO:0007669"/>
    <property type="project" value="UniProtKB-KW"/>
</dbReference>
<evidence type="ECO:0000256" key="16">
    <source>
        <dbReference type="SAM" id="MobiDB-lite"/>
    </source>
</evidence>
<keyword evidence="15" id="KW-0175">Coiled coil</keyword>
<evidence type="ECO:0000256" key="14">
    <source>
        <dbReference type="PROSITE-ProRule" id="PRU00552"/>
    </source>
</evidence>
<keyword evidence="7" id="KW-0347">Helicase</keyword>
<dbReference type="GO" id="GO:0008270">
    <property type="term" value="F:zinc ion binding"/>
    <property type="evidence" value="ECO:0007669"/>
    <property type="project" value="UniProtKB-KW"/>
</dbReference>
<dbReference type="PROSITE" id="PS51195">
    <property type="entry name" value="Q_MOTIF"/>
    <property type="match status" value="1"/>
</dbReference>
<evidence type="ECO:0000256" key="12">
    <source>
        <dbReference type="ARBA" id="ARBA00047984"/>
    </source>
</evidence>
<accession>A0A316Z731</accession>
<dbReference type="InterPro" id="IPR014001">
    <property type="entry name" value="Helicase_ATP-bd"/>
</dbReference>
<feature type="domain" description="Helicase C-terminal" evidence="19">
    <location>
        <begin position="420"/>
        <end position="583"/>
    </location>
</feature>
<evidence type="ECO:0000259" key="20">
    <source>
        <dbReference type="PROSITE" id="PS51195"/>
    </source>
</evidence>
<dbReference type="InterPro" id="IPR027417">
    <property type="entry name" value="P-loop_NTPase"/>
</dbReference>
<dbReference type="InterPro" id="IPR001878">
    <property type="entry name" value="Znf_CCHC"/>
</dbReference>
<comment type="similarity">
    <text evidence="11">Belongs to the DEAD box helicase family. DDX41 subfamily.</text>
</comment>
<evidence type="ECO:0000256" key="8">
    <source>
        <dbReference type="ARBA" id="ARBA00022833"/>
    </source>
</evidence>
<proteinExistence type="inferred from homology"/>
<dbReference type="EC" id="3.6.4.13" evidence="1"/>
<evidence type="ECO:0000259" key="18">
    <source>
        <dbReference type="PROSITE" id="PS51192"/>
    </source>
</evidence>
<evidence type="ECO:0000259" key="17">
    <source>
        <dbReference type="PROSITE" id="PS50158"/>
    </source>
</evidence>
<evidence type="ECO:0000256" key="5">
    <source>
        <dbReference type="ARBA" id="ARBA00022771"/>
    </source>
</evidence>
<dbReference type="Gene3D" id="3.40.50.300">
    <property type="entry name" value="P-loop containing nucleotide triphosphate hydrolases"/>
    <property type="match status" value="2"/>
</dbReference>
<dbReference type="CDD" id="cd17951">
    <property type="entry name" value="DEADc_DDX41"/>
    <property type="match status" value="1"/>
</dbReference>
<evidence type="ECO:0000256" key="11">
    <source>
        <dbReference type="ARBA" id="ARBA00023594"/>
    </source>
</evidence>
<keyword evidence="10" id="KW-0694">RNA-binding</keyword>
<feature type="region of interest" description="Disordered" evidence="16">
    <location>
        <begin position="1"/>
        <end position="25"/>
    </location>
</feature>
<dbReference type="InterPro" id="IPR036875">
    <property type="entry name" value="Znf_CCHC_sf"/>
</dbReference>
<feature type="coiled-coil region" evidence="15">
    <location>
        <begin position="100"/>
        <end position="129"/>
    </location>
</feature>
<dbReference type="SMART" id="SM00490">
    <property type="entry name" value="HELICc"/>
    <property type="match status" value="1"/>
</dbReference>
<dbReference type="GO" id="GO:0016787">
    <property type="term" value="F:hydrolase activity"/>
    <property type="evidence" value="ECO:0007669"/>
    <property type="project" value="UniProtKB-KW"/>
</dbReference>
<comment type="catalytic activity">
    <reaction evidence="12">
        <text>ATP + H2O = ADP + phosphate + H(+)</text>
        <dbReference type="Rhea" id="RHEA:13065"/>
        <dbReference type="ChEBI" id="CHEBI:15377"/>
        <dbReference type="ChEBI" id="CHEBI:15378"/>
        <dbReference type="ChEBI" id="CHEBI:30616"/>
        <dbReference type="ChEBI" id="CHEBI:43474"/>
        <dbReference type="ChEBI" id="CHEBI:456216"/>
        <dbReference type="EC" id="3.6.4.13"/>
    </reaction>
</comment>
<keyword evidence="9" id="KW-0067">ATP-binding</keyword>
<feature type="compositionally biased region" description="Low complexity" evidence="16">
    <location>
        <begin position="1"/>
        <end position="21"/>
    </location>
</feature>
<feature type="domain" description="CCHC-type" evidence="17">
    <location>
        <begin position="593"/>
        <end position="608"/>
    </location>
</feature>
<evidence type="ECO:0000256" key="7">
    <source>
        <dbReference type="ARBA" id="ARBA00022806"/>
    </source>
</evidence>
<dbReference type="SUPFAM" id="SSF57756">
    <property type="entry name" value="Retrovirus zinc finger-like domains"/>
    <property type="match status" value="1"/>
</dbReference>
<evidence type="ECO:0000256" key="3">
    <source>
        <dbReference type="ARBA" id="ARBA00022723"/>
    </source>
</evidence>
<dbReference type="PROSITE" id="PS50158">
    <property type="entry name" value="ZF_CCHC"/>
    <property type="match status" value="1"/>
</dbReference>
<dbReference type="GeneID" id="37268472"/>